<reference evidence="2 3" key="1">
    <citation type="submission" date="2024-06" db="EMBL/GenBank/DDBJ databases">
        <title>A chromosome-level genome assembly of beet webworm, Loxostege sticticalis.</title>
        <authorList>
            <person name="Zhang Y."/>
        </authorList>
    </citation>
    <scope>NUCLEOTIDE SEQUENCE [LARGE SCALE GENOMIC DNA]</scope>
    <source>
        <strain evidence="2">AQ026</strain>
        <tissue evidence="2">Whole body</tissue>
    </source>
</reference>
<keyword evidence="1" id="KW-1133">Transmembrane helix</keyword>
<feature type="transmembrane region" description="Helical" evidence="1">
    <location>
        <begin position="218"/>
        <end position="238"/>
    </location>
</feature>
<dbReference type="EMBL" id="JBEUOH010000009">
    <property type="protein sequence ID" value="KAL0883370.1"/>
    <property type="molecule type" value="Genomic_DNA"/>
</dbReference>
<proteinExistence type="predicted"/>
<organism evidence="2 3">
    <name type="scientific">Loxostege sticticalis</name>
    <name type="common">Beet webworm moth</name>
    <dbReference type="NCBI Taxonomy" id="481309"/>
    <lineage>
        <taxon>Eukaryota</taxon>
        <taxon>Metazoa</taxon>
        <taxon>Ecdysozoa</taxon>
        <taxon>Arthropoda</taxon>
        <taxon>Hexapoda</taxon>
        <taxon>Insecta</taxon>
        <taxon>Pterygota</taxon>
        <taxon>Neoptera</taxon>
        <taxon>Endopterygota</taxon>
        <taxon>Lepidoptera</taxon>
        <taxon>Glossata</taxon>
        <taxon>Ditrysia</taxon>
        <taxon>Pyraloidea</taxon>
        <taxon>Crambidae</taxon>
        <taxon>Pyraustinae</taxon>
        <taxon>Loxostege</taxon>
    </lineage>
</organism>
<accession>A0ABR3I3J4</accession>
<evidence type="ECO:0000256" key="1">
    <source>
        <dbReference type="SAM" id="Phobius"/>
    </source>
</evidence>
<comment type="caution">
    <text evidence="2">The sequence shown here is derived from an EMBL/GenBank/DDBJ whole genome shotgun (WGS) entry which is preliminary data.</text>
</comment>
<protein>
    <submittedName>
        <fullName evidence="2">Uncharacterized protein</fullName>
    </submittedName>
</protein>
<dbReference type="Proteomes" id="UP001549920">
    <property type="component" value="Unassembled WGS sequence"/>
</dbReference>
<name>A0ABR3I3J4_LOXSC</name>
<evidence type="ECO:0000313" key="3">
    <source>
        <dbReference type="Proteomes" id="UP001549920"/>
    </source>
</evidence>
<keyword evidence="3" id="KW-1185">Reference proteome</keyword>
<keyword evidence="1" id="KW-0812">Transmembrane</keyword>
<sequence length="415" mass="46090">MCYEYNIPGETQWWLVPAYANPVAESCAVRPGCAYAVLLTAHPWDGRSQVEKVVQLDECVSGVCSCAHSPRLPAPVVSASTVVMHGEIFVNVTWTLPKPRFPQRLPRDLKKHNYLVSIGKQMVTDAHPAPWFANTITRPVDADGLVADGDGTRWVILPITERSLARGPSESRGGSSIVLDVKLLARVNLMDDRGCVGPAGNATAYDPSEARKIQFSTYLLWAIFGGLCVLAMVALFAMSSRIVKRILSALRPAAPAPLSPLRHRPAWFTLQFRSTIMGLGGFFNSSLVSCCDYSSTTLGSQIRKSTSDDGEAVLYSVTAVLLRKMKYDMFLSNPNTSSRSNYRILLIFINSINSWLKYDLVHTYNASVDIYTSSIPLLWKNSCRISYKLRRKPIISFLSFTKYSFSFLLCDMSFI</sequence>
<evidence type="ECO:0000313" key="2">
    <source>
        <dbReference type="EMBL" id="KAL0883370.1"/>
    </source>
</evidence>
<keyword evidence="1" id="KW-0472">Membrane</keyword>
<gene>
    <name evidence="2" type="ORF">ABMA27_016769</name>
</gene>